<feature type="domain" description="Endonuclease/exonuclease/phosphatase" evidence="1">
    <location>
        <begin position="190"/>
        <end position="332"/>
    </location>
</feature>
<organism evidence="2 3">
    <name type="scientific">Cotesia congregata</name>
    <name type="common">Parasitoid wasp</name>
    <name type="synonym">Apanteles congregatus</name>
    <dbReference type="NCBI Taxonomy" id="51543"/>
    <lineage>
        <taxon>Eukaryota</taxon>
        <taxon>Metazoa</taxon>
        <taxon>Ecdysozoa</taxon>
        <taxon>Arthropoda</taxon>
        <taxon>Hexapoda</taxon>
        <taxon>Insecta</taxon>
        <taxon>Pterygota</taxon>
        <taxon>Neoptera</taxon>
        <taxon>Endopterygota</taxon>
        <taxon>Hymenoptera</taxon>
        <taxon>Apocrita</taxon>
        <taxon>Ichneumonoidea</taxon>
        <taxon>Braconidae</taxon>
        <taxon>Microgastrinae</taxon>
        <taxon>Cotesia</taxon>
    </lineage>
</organism>
<dbReference type="PANTHER" id="PTHR47510:SF3">
    <property type="entry name" value="ENDO_EXONUCLEASE_PHOSPHATASE DOMAIN-CONTAINING PROTEIN"/>
    <property type="match status" value="1"/>
</dbReference>
<keyword evidence="3" id="KW-1185">Reference proteome</keyword>
<dbReference type="OrthoDB" id="7700971at2759"/>
<accession>A0A8J2ME75</accession>
<protein>
    <recommendedName>
        <fullName evidence="1">Endonuclease/exonuclease/phosphatase domain-containing protein</fullName>
    </recommendedName>
</protein>
<gene>
    <name evidence="2" type="ORF">HICCMSTLAB_LOCUS4218</name>
</gene>
<dbReference type="PANTHER" id="PTHR47510">
    <property type="entry name" value="REVERSE TRANSCRIPTASE DOMAIN-CONTAINING PROTEIN"/>
    <property type="match status" value="1"/>
</dbReference>
<dbReference type="Pfam" id="PF14529">
    <property type="entry name" value="Exo_endo_phos_2"/>
    <property type="match status" value="1"/>
</dbReference>
<name>A0A8J2ME75_COTCN</name>
<reference evidence="2" key="1">
    <citation type="submission" date="2021-04" db="EMBL/GenBank/DDBJ databases">
        <authorList>
            <person name="Chebbi M.A.C M."/>
        </authorList>
    </citation>
    <scope>NUCLEOTIDE SEQUENCE</scope>
</reference>
<dbReference type="SUPFAM" id="SSF56219">
    <property type="entry name" value="DNase I-like"/>
    <property type="match status" value="1"/>
</dbReference>
<evidence type="ECO:0000313" key="3">
    <source>
        <dbReference type="Proteomes" id="UP000786811"/>
    </source>
</evidence>
<dbReference type="Proteomes" id="UP000786811">
    <property type="component" value="Unassembled WGS sequence"/>
</dbReference>
<dbReference type="AlphaFoldDB" id="A0A8J2ME75"/>
<dbReference type="EMBL" id="CAJNRD030001118">
    <property type="protein sequence ID" value="CAG5084868.1"/>
    <property type="molecule type" value="Genomic_DNA"/>
</dbReference>
<dbReference type="GO" id="GO:0003824">
    <property type="term" value="F:catalytic activity"/>
    <property type="evidence" value="ECO:0007669"/>
    <property type="project" value="InterPro"/>
</dbReference>
<evidence type="ECO:0000313" key="2">
    <source>
        <dbReference type="EMBL" id="CAG5084868.1"/>
    </source>
</evidence>
<dbReference type="Gene3D" id="3.60.10.10">
    <property type="entry name" value="Endonuclease/exonuclease/phosphatase"/>
    <property type="match status" value="1"/>
</dbReference>
<evidence type="ECO:0000259" key="1">
    <source>
        <dbReference type="Pfam" id="PF14529"/>
    </source>
</evidence>
<dbReference type="InterPro" id="IPR036691">
    <property type="entry name" value="Endo/exonu/phosph_ase_sf"/>
</dbReference>
<dbReference type="InterPro" id="IPR005135">
    <property type="entry name" value="Endo/exonuclease/phosphatase"/>
</dbReference>
<proteinExistence type="predicted"/>
<sequence length="636" mass="72091">MEFGKKRSLLLHLAWIPQALYKLCTLSHTSRSTARARKIRLRVRSKTVVPKLLKAILKTLSSPSAEILLVRKPSRWGKKDLIRLCLGIESETPGRRRVTRKGELALSSLSSRFDLPTAQTWFTDSAPSLPTALTKFNVVHSQAVKQHSVGRARGGIPIGINEAFNYTLLDISPWWICIKIQLDNISLGLCTVYFSPAQDLYYHLSLLQYMLNDVQENHHLDLLILGGDFNARVGLGNDFPSIMTEGSTLLPDRTSLDTTVNSRGTQLLDFADINGFVLLNGRTHGDIPAKYTFCSAKGKSVIDQVWVNLAGINFISQLRVLDIPSQSDHSPISLQLSLPSLFLPPRTSLSHISTGTKVKWLIDKKDTFNNAMRWSQKISIDFDKEDIDFINRNLIEAILDAAETTGLVKTYNRHTRSSEHKSCFDKDCLIAKKRLRAVLRIAKAASFDLSSLSEYISAKKDYKDILKNKTKNYQDLIIKEFADVKNTTQFWRTYNSYRRKNAYTLPLPVDTWNKVYEGIYPPRIVDNSLYFGVLDPVLDTAITFEEITCSISHLKNCKASGLDSIPGELYKNLPCNWLLYVQTLFNKILDKEIVPKDWAHVALVMLHKKGDQHDPSNYRSLAMINLITKIFTMIIK</sequence>
<comment type="caution">
    <text evidence="2">The sequence shown here is derived from an EMBL/GenBank/DDBJ whole genome shotgun (WGS) entry which is preliminary data.</text>
</comment>